<accession>A0A2K8SWJ1</accession>
<proteinExistence type="predicted"/>
<dbReference type="OrthoDB" id="433602at2"/>
<dbReference type="RefSeq" id="WP_100900719.1">
    <property type="nucleotide sequence ID" value="NZ_CAWNNC010000001.1"/>
</dbReference>
<dbReference type="KEGG" id="nfl:COO91_05814"/>
<evidence type="ECO:0000313" key="1">
    <source>
        <dbReference type="EMBL" id="AUB39816.1"/>
    </source>
</evidence>
<name>A0A2K8SWJ1_9NOSO</name>
<dbReference type="EMBL" id="CP024785">
    <property type="protein sequence ID" value="AUB39816.1"/>
    <property type="molecule type" value="Genomic_DNA"/>
</dbReference>
<dbReference type="Proteomes" id="UP000232003">
    <property type="component" value="Chromosome"/>
</dbReference>
<sequence>MTIHSAQGGEIQMSQSKYSRLINFLQEDLAISTASLAVALRHREQDPGPLAMILWQYGLITLEQLDQIYDWLETA</sequence>
<evidence type="ECO:0000313" key="2">
    <source>
        <dbReference type="Proteomes" id="UP000232003"/>
    </source>
</evidence>
<evidence type="ECO:0008006" key="3">
    <source>
        <dbReference type="Google" id="ProtNLM"/>
    </source>
</evidence>
<dbReference type="InterPro" id="IPR021336">
    <property type="entry name" value="DUF2949"/>
</dbReference>
<organism evidence="1 2">
    <name type="scientific">Nostoc flagelliforme CCNUN1</name>
    <dbReference type="NCBI Taxonomy" id="2038116"/>
    <lineage>
        <taxon>Bacteria</taxon>
        <taxon>Bacillati</taxon>
        <taxon>Cyanobacteriota</taxon>
        <taxon>Cyanophyceae</taxon>
        <taxon>Nostocales</taxon>
        <taxon>Nostocaceae</taxon>
        <taxon>Nostoc</taxon>
    </lineage>
</organism>
<gene>
    <name evidence="1" type="ORF">COO91_05814</name>
</gene>
<keyword evidence="2" id="KW-1185">Reference proteome</keyword>
<protein>
    <recommendedName>
        <fullName evidence="3">DUF2949 domain-containing protein</fullName>
    </recommendedName>
</protein>
<dbReference type="Pfam" id="PF11165">
    <property type="entry name" value="DUF2949"/>
    <property type="match status" value="1"/>
</dbReference>
<dbReference type="SUPFAM" id="SSF160246">
    <property type="entry name" value="EspE N-terminal domain-like"/>
    <property type="match status" value="1"/>
</dbReference>
<dbReference type="AlphaFoldDB" id="A0A2K8SWJ1"/>
<reference evidence="1 2" key="1">
    <citation type="submission" date="2017-11" db="EMBL/GenBank/DDBJ databases">
        <title>Complete genome of a free-living desiccation-tolerant cyanobacterium and its photosynthetic adaptation to extreme terrestrial habitat.</title>
        <authorList>
            <person name="Shang J."/>
        </authorList>
    </citation>
    <scope>NUCLEOTIDE SEQUENCE [LARGE SCALE GENOMIC DNA]</scope>
    <source>
        <strain evidence="1 2">CCNUN1</strain>
    </source>
</reference>
<dbReference type="InterPro" id="IPR037257">
    <property type="entry name" value="T2SS_E_N_sf"/>
</dbReference>